<dbReference type="SUPFAM" id="SSF81301">
    <property type="entry name" value="Nucleotidyltransferase"/>
    <property type="match status" value="1"/>
</dbReference>
<organism evidence="14 15">
    <name type="scientific">Parvibacter caecicola</name>
    <dbReference type="NCBI Taxonomy" id="747645"/>
    <lineage>
        <taxon>Bacteria</taxon>
        <taxon>Bacillati</taxon>
        <taxon>Actinomycetota</taxon>
        <taxon>Coriobacteriia</taxon>
        <taxon>Coriobacteriales</taxon>
        <taxon>Coriobacteriaceae</taxon>
        <taxon>Parvibacter</taxon>
    </lineage>
</organism>
<evidence type="ECO:0000256" key="6">
    <source>
        <dbReference type="ARBA" id="ARBA00022741"/>
    </source>
</evidence>
<sequence length="454" mass="49808">MITPLPAIDVPSPARTVIQLLEDAGFEAWCVGGFVRDAVMGRPAHDVDLASNASWQQLKALCDSAGIPVREIGVKHGTLTVLLEGEALEVTTYRIDGAYSDGRHPDQVSAARNIEEDLKRRDFTINAMAYHPERGLLDPFGGQRDIEAGVIRTVGNPRERFKEDALRILRACRFVSQLGFQMDEATFQAALSQKSLLGGVAVERMRDEMERFLLGAHVHDALLGTVDILAFPFPELVAMKGCQQHTPYHIYDVLEHTAWAVQNIAADPILRWTMLFHDMGKPGAKFEGPDGISHFYGHAKISVTLAAAVMERLGFSNHRQAQILALVKRHDDVIEPQRRPVRRALSRLEGNPELFRKLCTVKKADASAQAPQCAPRMQLANQLVQVMEAVLAEGEAFSLKSLAANGRDAMDAGIPQGPAVGEALSAALEAVIEGALPNQREELLAFLQNWAIGR</sequence>
<evidence type="ECO:0000259" key="12">
    <source>
        <dbReference type="Pfam" id="PF12627"/>
    </source>
</evidence>
<dbReference type="Pfam" id="PF12627">
    <property type="entry name" value="PolyA_pol_RNAbd"/>
    <property type="match status" value="1"/>
</dbReference>
<evidence type="ECO:0000256" key="9">
    <source>
        <dbReference type="RuleBase" id="RU003953"/>
    </source>
</evidence>
<keyword evidence="7" id="KW-0460">Magnesium</keyword>
<dbReference type="InterPro" id="IPR043519">
    <property type="entry name" value="NT_sf"/>
</dbReference>
<feature type="domain" description="HD" evidence="11">
    <location>
        <begin position="248"/>
        <end position="366"/>
    </location>
</feature>
<evidence type="ECO:0000256" key="8">
    <source>
        <dbReference type="ARBA" id="ARBA00022884"/>
    </source>
</evidence>
<reference evidence="14 15" key="1">
    <citation type="submission" date="2019-04" db="EMBL/GenBank/DDBJ databases">
        <title>Microbes associate with the intestines of laboratory mice.</title>
        <authorList>
            <person name="Navarre W."/>
            <person name="Wong E."/>
            <person name="Huang K.C."/>
            <person name="Tropini C."/>
            <person name="Ng K."/>
            <person name="Yu B."/>
        </authorList>
    </citation>
    <scope>NUCLEOTIDE SEQUENCE [LARGE SCALE GENOMIC DNA]</scope>
    <source>
        <strain evidence="14 15">NM48_B13</strain>
    </source>
</reference>
<keyword evidence="6" id="KW-0547">Nucleotide-binding</keyword>
<proteinExistence type="inferred from homology"/>
<name>A0A4T9T6N4_9ACTN</name>
<dbReference type="Pfam" id="PF01966">
    <property type="entry name" value="HD"/>
    <property type="match status" value="1"/>
</dbReference>
<dbReference type="RefSeq" id="WP_136846053.1">
    <property type="nucleotide sequence ID" value="NZ_SSTM01000005.1"/>
</dbReference>
<dbReference type="SUPFAM" id="SSF81891">
    <property type="entry name" value="Poly A polymerase C-terminal region-like"/>
    <property type="match status" value="1"/>
</dbReference>
<keyword evidence="5" id="KW-0479">Metal-binding</keyword>
<dbReference type="CDD" id="cd05398">
    <property type="entry name" value="NT_ClassII-CCAase"/>
    <property type="match status" value="1"/>
</dbReference>
<dbReference type="InterPro" id="IPR032810">
    <property type="entry name" value="CCA-adding_enz_C"/>
</dbReference>
<evidence type="ECO:0000259" key="10">
    <source>
        <dbReference type="Pfam" id="PF01743"/>
    </source>
</evidence>
<keyword evidence="15" id="KW-1185">Reference proteome</keyword>
<dbReference type="InterPro" id="IPR050264">
    <property type="entry name" value="Bact_CCA-adding_enz_type3_sf"/>
</dbReference>
<dbReference type="GO" id="GO:0000049">
    <property type="term" value="F:tRNA binding"/>
    <property type="evidence" value="ECO:0007669"/>
    <property type="project" value="TreeGrafter"/>
</dbReference>
<evidence type="ECO:0000313" key="14">
    <source>
        <dbReference type="EMBL" id="TJW10005.1"/>
    </source>
</evidence>
<evidence type="ECO:0000256" key="1">
    <source>
        <dbReference type="ARBA" id="ARBA00001946"/>
    </source>
</evidence>
<dbReference type="InterPro" id="IPR002646">
    <property type="entry name" value="PolA_pol_head_dom"/>
</dbReference>
<dbReference type="GO" id="GO:0008033">
    <property type="term" value="P:tRNA processing"/>
    <property type="evidence" value="ECO:0007669"/>
    <property type="project" value="UniProtKB-KW"/>
</dbReference>
<dbReference type="GO" id="GO:0016779">
    <property type="term" value="F:nucleotidyltransferase activity"/>
    <property type="evidence" value="ECO:0007669"/>
    <property type="project" value="UniProtKB-KW"/>
</dbReference>
<protein>
    <submittedName>
        <fullName evidence="14">HD domain-containing protein</fullName>
    </submittedName>
</protein>
<dbReference type="Gene3D" id="1.10.246.80">
    <property type="match status" value="1"/>
</dbReference>
<comment type="similarity">
    <text evidence="9">Belongs to the tRNA nucleotidyltransferase/poly(A) polymerase family.</text>
</comment>
<evidence type="ECO:0000259" key="11">
    <source>
        <dbReference type="Pfam" id="PF01966"/>
    </source>
</evidence>
<dbReference type="GO" id="GO:0046872">
    <property type="term" value="F:metal ion binding"/>
    <property type="evidence" value="ECO:0007669"/>
    <property type="project" value="UniProtKB-KW"/>
</dbReference>
<dbReference type="Pfam" id="PF13735">
    <property type="entry name" value="tRNA_NucTran2_2"/>
    <property type="match status" value="1"/>
</dbReference>
<comment type="caution">
    <text evidence="14">The sequence shown here is derived from an EMBL/GenBank/DDBJ whole genome shotgun (WGS) entry which is preliminary data.</text>
</comment>
<dbReference type="InterPro" id="IPR032828">
    <property type="entry name" value="PolyA_RNA-bd"/>
</dbReference>
<evidence type="ECO:0000256" key="3">
    <source>
        <dbReference type="ARBA" id="ARBA00022694"/>
    </source>
</evidence>
<feature type="domain" description="Poly A polymerase head" evidence="10">
    <location>
        <begin position="29"/>
        <end position="152"/>
    </location>
</feature>
<evidence type="ECO:0000259" key="13">
    <source>
        <dbReference type="Pfam" id="PF13735"/>
    </source>
</evidence>
<dbReference type="OrthoDB" id="9805698at2"/>
<dbReference type="Gene3D" id="1.10.3090.10">
    <property type="entry name" value="cca-adding enzyme, domain 2"/>
    <property type="match status" value="1"/>
</dbReference>
<evidence type="ECO:0000256" key="7">
    <source>
        <dbReference type="ARBA" id="ARBA00022842"/>
    </source>
</evidence>
<keyword evidence="4" id="KW-0548">Nucleotidyltransferase</keyword>
<dbReference type="GO" id="GO:0000166">
    <property type="term" value="F:nucleotide binding"/>
    <property type="evidence" value="ECO:0007669"/>
    <property type="project" value="UniProtKB-KW"/>
</dbReference>
<feature type="domain" description="tRNA nucleotidyltransferase/poly(A) polymerase RNA and SrmB- binding" evidence="12">
    <location>
        <begin position="179"/>
        <end position="236"/>
    </location>
</feature>
<evidence type="ECO:0000313" key="15">
    <source>
        <dbReference type="Proteomes" id="UP000309454"/>
    </source>
</evidence>
<accession>A0A4T9T6N4</accession>
<dbReference type="PANTHER" id="PTHR46173">
    <property type="entry name" value="CCA TRNA NUCLEOTIDYLTRANSFERASE 1, MITOCHONDRIAL"/>
    <property type="match status" value="1"/>
</dbReference>
<feature type="domain" description="CCA-adding enzyme C-terminal" evidence="13">
    <location>
        <begin position="390"/>
        <end position="447"/>
    </location>
</feature>
<gene>
    <name evidence="14" type="ORF">E5982_08010</name>
</gene>
<dbReference type="Proteomes" id="UP000309454">
    <property type="component" value="Unassembled WGS sequence"/>
</dbReference>
<comment type="cofactor">
    <cofactor evidence="1">
        <name>Mg(2+)</name>
        <dbReference type="ChEBI" id="CHEBI:18420"/>
    </cofactor>
</comment>
<dbReference type="PANTHER" id="PTHR46173:SF1">
    <property type="entry name" value="CCA TRNA NUCLEOTIDYLTRANSFERASE 1, MITOCHONDRIAL"/>
    <property type="match status" value="1"/>
</dbReference>
<dbReference type="EMBL" id="SSTM01000005">
    <property type="protein sequence ID" value="TJW10005.1"/>
    <property type="molecule type" value="Genomic_DNA"/>
</dbReference>
<evidence type="ECO:0000256" key="2">
    <source>
        <dbReference type="ARBA" id="ARBA00022679"/>
    </source>
</evidence>
<keyword evidence="2 9" id="KW-0808">Transferase</keyword>
<dbReference type="AlphaFoldDB" id="A0A4T9T6N4"/>
<dbReference type="InterPro" id="IPR006674">
    <property type="entry name" value="HD_domain"/>
</dbReference>
<keyword evidence="8 9" id="KW-0694">RNA-binding</keyword>
<keyword evidence="3" id="KW-0819">tRNA processing</keyword>
<evidence type="ECO:0000256" key="5">
    <source>
        <dbReference type="ARBA" id="ARBA00022723"/>
    </source>
</evidence>
<evidence type="ECO:0000256" key="4">
    <source>
        <dbReference type="ARBA" id="ARBA00022695"/>
    </source>
</evidence>
<dbReference type="Gene3D" id="3.30.460.10">
    <property type="entry name" value="Beta Polymerase, domain 2"/>
    <property type="match status" value="1"/>
</dbReference>
<dbReference type="Pfam" id="PF01743">
    <property type="entry name" value="PolyA_pol"/>
    <property type="match status" value="1"/>
</dbReference>